<name>V6DHX7_9BACT</name>
<dbReference type="AlphaFoldDB" id="V6DHX7"/>
<dbReference type="KEGG" id="dpb:BABL1_gene_830"/>
<reference evidence="1 2" key="1">
    <citation type="journal article" date="2015" name="Biol. Direct">
        <title>Babela massiliensis, a representative of a widespread bacterial phylum with unusual adaptations to parasitism in amoebae.</title>
        <authorList>
            <person name="Pagnier I."/>
            <person name="Yutin N."/>
            <person name="Croce O."/>
            <person name="Makarova K.S."/>
            <person name="Wolf Y.I."/>
            <person name="Benamar S."/>
            <person name="Raoult D."/>
            <person name="Koonin E.V."/>
            <person name="La Scola B."/>
        </authorList>
    </citation>
    <scope>NUCLEOTIDE SEQUENCE [LARGE SCALE GENOMIC DNA]</scope>
    <source>
        <strain evidence="2">BABL1</strain>
    </source>
</reference>
<dbReference type="InterPro" id="IPR029058">
    <property type="entry name" value="AB_hydrolase_fold"/>
</dbReference>
<dbReference type="RefSeq" id="WP_023790915.1">
    <property type="nucleotide sequence ID" value="NC_023003.1"/>
</dbReference>
<protein>
    <submittedName>
        <fullName evidence="1">Alpha/beta superfamily hydrolase</fullName>
    </submittedName>
</protein>
<evidence type="ECO:0000313" key="2">
    <source>
        <dbReference type="Proteomes" id="UP000018769"/>
    </source>
</evidence>
<dbReference type="Proteomes" id="UP000018769">
    <property type="component" value="Chromosome I"/>
</dbReference>
<dbReference type="PATRIC" id="fig|673862.3.peg.24"/>
<keyword evidence="1" id="KW-0378">Hydrolase</keyword>
<accession>V6DHX7</accession>
<dbReference type="eggNOG" id="ENOG5034AVB">
    <property type="taxonomic scope" value="Bacteria"/>
</dbReference>
<gene>
    <name evidence="1" type="ORF">BABL1_gene_830</name>
</gene>
<keyword evidence="2" id="KW-1185">Reference proteome</keyword>
<dbReference type="OrthoDB" id="5188517at2"/>
<organism evidence="1 2">
    <name type="scientific">Candidatus Babela massiliensis</name>
    <dbReference type="NCBI Taxonomy" id="673862"/>
    <lineage>
        <taxon>Bacteria</taxon>
        <taxon>Candidatus Babelota</taxon>
        <taxon>Candidatus Babeliae</taxon>
        <taxon>Candidatus Babeliales</taxon>
        <taxon>Candidatus Babeliaceae</taxon>
        <taxon>Candidatus Babela</taxon>
    </lineage>
</organism>
<evidence type="ECO:0000313" key="1">
    <source>
        <dbReference type="EMBL" id="CDK30136.1"/>
    </source>
</evidence>
<dbReference type="SUPFAM" id="SSF53474">
    <property type="entry name" value="alpha/beta-Hydrolases"/>
    <property type="match status" value="1"/>
</dbReference>
<dbReference type="GO" id="GO:0016787">
    <property type="term" value="F:hydrolase activity"/>
    <property type="evidence" value="ECO:0007669"/>
    <property type="project" value="UniProtKB-KW"/>
</dbReference>
<dbReference type="Gene3D" id="3.40.50.1820">
    <property type="entry name" value="alpha/beta hydrolase"/>
    <property type="match status" value="1"/>
</dbReference>
<dbReference type="EMBL" id="HG793133">
    <property type="protein sequence ID" value="CDK30136.1"/>
    <property type="molecule type" value="Genomic_DNA"/>
</dbReference>
<sequence length="272" mass="31344">MFKNKFFIFLLCFYVYNINALNVLVHGTLFPGLSHLVRMFDIPLGMNTAHALNKSYAHGRMIHLLSQNSPIFSIDSFYTFGWSGKLSFNARKLAALDLYRELKSLKLSLKDPNESINLICHSHGGNVALLLTEIVQEYQDNEFFIDRLILLATPVQKATENYVSNVIFKKVYLFYSEGDLTQVLDPQGLYYSSKNEEKQIPLFSKRVFSPTPNLKQARVLVDDYDPKHIDFIWKDILIKSLDKMIQLLDREDHKIISMINISEDGTPELILS</sequence>
<proteinExistence type="predicted"/>
<dbReference type="HOGENOM" id="CLU_1021890_0_0_7"/>